<accession>Q5JJY9</accession>
<protein>
    <submittedName>
        <fullName evidence="3">Uncharacterized protein</fullName>
    </submittedName>
</protein>
<evidence type="ECO:0000313" key="3">
    <source>
        <dbReference type="EMBL" id="BAD88218.1"/>
    </source>
</evidence>
<dbReference type="AlphaFoldDB" id="Q5JJY9"/>
<evidence type="ECO:0000256" key="1">
    <source>
        <dbReference type="SAM" id="MobiDB-lite"/>
    </source>
</evidence>
<name>Q5JJY9_ORYSJ</name>
<organism evidence="3">
    <name type="scientific">Oryza sativa subsp. japonica</name>
    <name type="common">Rice</name>
    <dbReference type="NCBI Taxonomy" id="39947"/>
    <lineage>
        <taxon>Eukaryota</taxon>
        <taxon>Viridiplantae</taxon>
        <taxon>Streptophyta</taxon>
        <taxon>Embryophyta</taxon>
        <taxon>Tracheophyta</taxon>
        <taxon>Spermatophyta</taxon>
        <taxon>Magnoliopsida</taxon>
        <taxon>Liliopsida</taxon>
        <taxon>Poales</taxon>
        <taxon>Poaceae</taxon>
        <taxon>BOP clade</taxon>
        <taxon>Oryzoideae</taxon>
        <taxon>Oryzeae</taxon>
        <taxon>Oryzinae</taxon>
        <taxon>Oryza</taxon>
        <taxon>Oryza sativa</taxon>
    </lineage>
</organism>
<feature type="region of interest" description="Disordered" evidence="1">
    <location>
        <begin position="1"/>
        <end position="67"/>
    </location>
</feature>
<dbReference type="Proteomes" id="UP000000763">
    <property type="component" value="Chromosome 1"/>
</dbReference>
<feature type="compositionally biased region" description="Low complexity" evidence="1">
    <location>
        <begin position="53"/>
        <end position="67"/>
    </location>
</feature>
<dbReference type="EMBL" id="AP004360">
    <property type="protein sequence ID" value="BAD88218.1"/>
    <property type="molecule type" value="Genomic_DNA"/>
</dbReference>
<gene>
    <name evidence="3" type="ORF">B1166B08.38</name>
    <name evidence="2" type="ORF">OSJNBa0047D12.3</name>
</gene>
<feature type="compositionally biased region" description="Basic and acidic residues" evidence="1">
    <location>
        <begin position="15"/>
        <end position="27"/>
    </location>
</feature>
<sequence>MALSPSKGGALEGGPRMEGEAAGRRWTEWPQAGSAAATPLKPLPPPANRQPRRAAASAVAAACRRRH</sequence>
<dbReference type="Proteomes" id="UP000817658">
    <property type="component" value="Chromosome 1"/>
</dbReference>
<reference evidence="4" key="3">
    <citation type="journal article" date="2008" name="Nucleic Acids Res.">
        <title>The rice annotation project database (RAP-DB): 2008 update.</title>
        <authorList>
            <consortium name="The rice annotation project (RAP)"/>
        </authorList>
    </citation>
    <scope>GENOME REANNOTATION</scope>
    <source>
        <strain evidence="4">cv. Nipponbare</strain>
    </source>
</reference>
<proteinExistence type="predicted"/>
<dbReference type="EMBL" id="AP003516">
    <property type="protein sequence ID" value="BAD87767.1"/>
    <property type="molecule type" value="Genomic_DNA"/>
</dbReference>
<evidence type="ECO:0000313" key="2">
    <source>
        <dbReference type="EMBL" id="BAD87767.1"/>
    </source>
</evidence>
<evidence type="ECO:0000313" key="4">
    <source>
        <dbReference type="Proteomes" id="UP000000763"/>
    </source>
</evidence>
<reference evidence="3" key="1">
    <citation type="journal article" date="2002" name="Nature">
        <title>The genome sequence and structure of rice chromosome 1.</title>
        <authorList>
            <person name="Sasaki T."/>
            <person name="Matsumoto T."/>
            <person name="Yamamoto K."/>
            <person name="Sakata K."/>
            <person name="Baba T."/>
            <person name="Katayose Y."/>
            <person name="Wu J."/>
            <person name="Niimura Y."/>
            <person name="Cheng Z."/>
            <person name="Nagamura Y."/>
            <person name="Antonio B.A."/>
            <person name="Kanamori H."/>
            <person name="Hosokawa S."/>
            <person name="Masukawa M."/>
            <person name="Arikawa K."/>
            <person name="Chiden Y."/>
            <person name="Hayashi M."/>
            <person name="Okamoto M."/>
            <person name="Ando T."/>
            <person name="Aoki H."/>
            <person name="Arita K."/>
            <person name="Hamada M."/>
            <person name="Harada C."/>
            <person name="Hijishita S."/>
            <person name="Honda M."/>
            <person name="Ichikawa Y."/>
            <person name="Idonuma A."/>
            <person name="Iijima M."/>
            <person name="Ikeda M."/>
            <person name="Ikeno M."/>
            <person name="Itoh S."/>
            <person name="Itoh T."/>
            <person name="Itoh Y."/>
            <person name="Itoh Y."/>
            <person name="Iwabuchi A."/>
            <person name="Kamiya K."/>
            <person name="Karasawa W."/>
            <person name="Katagiri S."/>
            <person name="Kikuta A."/>
            <person name="Kobayashi N."/>
            <person name="Kono I."/>
            <person name="Machita K."/>
            <person name="Maehara T."/>
            <person name="Mizuno H."/>
            <person name="Mizubayashi T."/>
            <person name="Mukai Y."/>
            <person name="Nagasaki H."/>
            <person name="Nakashima M."/>
            <person name="Nakama Y."/>
            <person name="Nakamichi Y."/>
            <person name="Nakamura M."/>
            <person name="Namiki N."/>
            <person name="Negishi M."/>
            <person name="Ohta I."/>
            <person name="Ono N."/>
            <person name="Saji S."/>
            <person name="Sakai K."/>
            <person name="Shibata M."/>
            <person name="Shimokawa T."/>
            <person name="Shomura A."/>
            <person name="Song J."/>
            <person name="Takazaki Y."/>
            <person name="Terasawa K."/>
            <person name="Tsuji K."/>
            <person name="Waki K."/>
            <person name="Yamagata H."/>
            <person name="Yamane H."/>
            <person name="Yoshiki S."/>
            <person name="Yoshihara R."/>
            <person name="Yukawa K."/>
            <person name="Zhong H."/>
            <person name="Iwama H."/>
            <person name="Endo T."/>
            <person name="Ito H."/>
            <person name="Hahn J.H."/>
            <person name="Kim H.I."/>
            <person name="Eun M.Y."/>
            <person name="Yano M."/>
            <person name="Jiang J."/>
            <person name="Gojobori T."/>
        </authorList>
    </citation>
    <scope>NUCLEOTIDE SEQUENCE</scope>
</reference>
<reference evidence="4" key="2">
    <citation type="journal article" date="2005" name="Nature">
        <title>The map-based sequence of the rice genome.</title>
        <authorList>
            <consortium name="International rice genome sequencing project (IRGSP)"/>
            <person name="Matsumoto T."/>
            <person name="Wu J."/>
            <person name="Kanamori H."/>
            <person name="Katayose Y."/>
            <person name="Fujisawa M."/>
            <person name="Namiki N."/>
            <person name="Mizuno H."/>
            <person name="Yamamoto K."/>
            <person name="Antonio B.A."/>
            <person name="Baba T."/>
            <person name="Sakata K."/>
            <person name="Nagamura Y."/>
            <person name="Aoki H."/>
            <person name="Arikawa K."/>
            <person name="Arita K."/>
            <person name="Bito T."/>
            <person name="Chiden Y."/>
            <person name="Fujitsuka N."/>
            <person name="Fukunaka R."/>
            <person name="Hamada M."/>
            <person name="Harada C."/>
            <person name="Hayashi A."/>
            <person name="Hijishita S."/>
            <person name="Honda M."/>
            <person name="Hosokawa S."/>
            <person name="Ichikawa Y."/>
            <person name="Idonuma A."/>
            <person name="Iijima M."/>
            <person name="Ikeda M."/>
            <person name="Ikeno M."/>
            <person name="Ito K."/>
            <person name="Ito S."/>
            <person name="Ito T."/>
            <person name="Ito Y."/>
            <person name="Ito Y."/>
            <person name="Iwabuchi A."/>
            <person name="Kamiya K."/>
            <person name="Karasawa W."/>
            <person name="Kurita K."/>
            <person name="Katagiri S."/>
            <person name="Kikuta A."/>
            <person name="Kobayashi H."/>
            <person name="Kobayashi N."/>
            <person name="Machita K."/>
            <person name="Maehara T."/>
            <person name="Masukawa M."/>
            <person name="Mizubayashi T."/>
            <person name="Mukai Y."/>
            <person name="Nagasaki H."/>
            <person name="Nagata Y."/>
            <person name="Naito S."/>
            <person name="Nakashima M."/>
            <person name="Nakama Y."/>
            <person name="Nakamichi Y."/>
            <person name="Nakamura M."/>
            <person name="Meguro A."/>
            <person name="Negishi M."/>
            <person name="Ohta I."/>
            <person name="Ohta T."/>
            <person name="Okamoto M."/>
            <person name="Ono N."/>
            <person name="Saji S."/>
            <person name="Sakaguchi M."/>
            <person name="Sakai K."/>
            <person name="Shibata M."/>
            <person name="Shimokawa T."/>
            <person name="Song J."/>
            <person name="Takazaki Y."/>
            <person name="Terasawa K."/>
            <person name="Tsugane M."/>
            <person name="Tsuji K."/>
            <person name="Ueda S."/>
            <person name="Waki K."/>
            <person name="Yamagata H."/>
            <person name="Yamamoto M."/>
            <person name="Yamamoto S."/>
            <person name="Yamane H."/>
            <person name="Yoshiki S."/>
            <person name="Yoshihara R."/>
            <person name="Yukawa K."/>
            <person name="Zhong H."/>
            <person name="Yano M."/>
            <person name="Yuan Q."/>
            <person name="Ouyang S."/>
            <person name="Liu J."/>
            <person name="Jones K.M."/>
            <person name="Gansberger K."/>
            <person name="Moffat K."/>
            <person name="Hill J."/>
            <person name="Bera J."/>
            <person name="Fadrosh D."/>
            <person name="Jin S."/>
            <person name="Johri S."/>
            <person name="Kim M."/>
            <person name="Overton L."/>
            <person name="Reardon M."/>
            <person name="Tsitrin T."/>
            <person name="Vuong H."/>
            <person name="Weaver B."/>
            <person name="Ciecko A."/>
            <person name="Tallon L."/>
            <person name="Jackson J."/>
            <person name="Pai G."/>
            <person name="Aken S.V."/>
            <person name="Utterback T."/>
            <person name="Reidmuller S."/>
            <person name="Feldblyum T."/>
            <person name="Hsiao J."/>
            <person name="Zismann V."/>
            <person name="Iobst S."/>
            <person name="de Vazeille A.R."/>
            <person name="Buell C.R."/>
            <person name="Ying K."/>
            <person name="Li Y."/>
            <person name="Lu T."/>
            <person name="Huang Y."/>
            <person name="Zhao Q."/>
            <person name="Feng Q."/>
            <person name="Zhang L."/>
            <person name="Zhu J."/>
            <person name="Weng Q."/>
            <person name="Mu J."/>
            <person name="Lu Y."/>
            <person name="Fan D."/>
            <person name="Liu Y."/>
            <person name="Guan J."/>
            <person name="Zhang Y."/>
            <person name="Yu S."/>
            <person name="Liu X."/>
            <person name="Zhang Y."/>
            <person name="Hong G."/>
            <person name="Han B."/>
            <person name="Choisne N."/>
            <person name="Demange N."/>
            <person name="Orjeda G."/>
            <person name="Samain S."/>
            <person name="Cattolico L."/>
            <person name="Pelletier E."/>
            <person name="Couloux A."/>
            <person name="Segurens B."/>
            <person name="Wincker P."/>
            <person name="D'Hont A."/>
            <person name="Scarpelli C."/>
            <person name="Weissenbach J."/>
            <person name="Salanoubat M."/>
            <person name="Quetier F."/>
            <person name="Yu Y."/>
            <person name="Kim H.R."/>
            <person name="Rambo T."/>
            <person name="Currie J."/>
            <person name="Collura K."/>
            <person name="Luo M."/>
            <person name="Yang T."/>
            <person name="Ammiraju J.S.S."/>
            <person name="Engler F."/>
            <person name="Soderlund C."/>
            <person name="Wing R.A."/>
            <person name="Palmer L.E."/>
            <person name="de la Bastide M."/>
            <person name="Spiegel L."/>
            <person name="Nascimento L."/>
            <person name="Zutavern T."/>
            <person name="O'Shaughnessy A."/>
            <person name="Dike S."/>
            <person name="Dedhia N."/>
            <person name="Preston R."/>
            <person name="Balija V."/>
            <person name="McCombie W.R."/>
            <person name="Chow T."/>
            <person name="Chen H."/>
            <person name="Chung M."/>
            <person name="Chen C."/>
            <person name="Shaw J."/>
            <person name="Wu H."/>
            <person name="Hsiao K."/>
            <person name="Chao Y."/>
            <person name="Chu M."/>
            <person name="Cheng C."/>
            <person name="Hour A."/>
            <person name="Lee P."/>
            <person name="Lin S."/>
            <person name="Lin Y."/>
            <person name="Liou J."/>
            <person name="Liu S."/>
            <person name="Hsing Y."/>
            <person name="Raghuvanshi S."/>
            <person name="Mohanty A."/>
            <person name="Bharti A.K."/>
            <person name="Gaur A."/>
            <person name="Gupta V."/>
            <person name="Kumar D."/>
            <person name="Ravi V."/>
            <person name="Vij S."/>
            <person name="Kapur A."/>
            <person name="Khurana P."/>
            <person name="Khurana P."/>
            <person name="Khurana J.P."/>
            <person name="Tyagi A.K."/>
            <person name="Gaikwad K."/>
            <person name="Singh A."/>
            <person name="Dalal V."/>
            <person name="Srivastava S."/>
            <person name="Dixit A."/>
            <person name="Pal A.K."/>
            <person name="Ghazi I.A."/>
            <person name="Yadav M."/>
            <person name="Pandit A."/>
            <person name="Bhargava A."/>
            <person name="Sureshbabu K."/>
            <person name="Batra K."/>
            <person name="Sharma T.R."/>
            <person name="Mohapatra T."/>
            <person name="Singh N.K."/>
            <person name="Messing J."/>
            <person name="Nelson A.B."/>
            <person name="Fuks G."/>
            <person name="Kavchok S."/>
            <person name="Keizer G."/>
            <person name="Linton E."/>
            <person name="Llaca V."/>
            <person name="Song R."/>
            <person name="Tanyolac B."/>
            <person name="Young S."/>
            <person name="Ho-Il K."/>
            <person name="Hahn J.H."/>
            <person name="Sangsakoo G."/>
            <person name="Vanavichit A."/>
            <person name="de Mattos Luiz.A.T."/>
            <person name="Zimmer P.D."/>
            <person name="Malone G."/>
            <person name="Dellagostin O."/>
            <person name="de Oliveira A.C."/>
            <person name="Bevan M."/>
            <person name="Bancroft I."/>
            <person name="Minx P."/>
            <person name="Cordum H."/>
            <person name="Wilson R."/>
            <person name="Cheng Z."/>
            <person name="Jin W."/>
            <person name="Jiang J."/>
            <person name="Leong S.A."/>
            <person name="Iwama H."/>
            <person name="Gojobori T."/>
            <person name="Itoh T."/>
            <person name="Niimura Y."/>
            <person name="Fujii Y."/>
            <person name="Habara T."/>
            <person name="Sakai H."/>
            <person name="Sato Y."/>
            <person name="Wilson G."/>
            <person name="Kumar K."/>
            <person name="McCouch S."/>
            <person name="Juretic N."/>
            <person name="Hoen D."/>
            <person name="Wright S."/>
            <person name="Bruskiewich R."/>
            <person name="Bureau T."/>
            <person name="Miyao A."/>
            <person name="Hirochika H."/>
            <person name="Nishikawa T."/>
            <person name="Kadowaki K."/>
            <person name="Sugiura M."/>
            <person name="Burr B."/>
            <person name="Sasaki T."/>
        </authorList>
    </citation>
    <scope>NUCLEOTIDE SEQUENCE [LARGE SCALE GENOMIC DNA]</scope>
    <source>
        <strain evidence="4">cv. Nipponbare</strain>
    </source>
</reference>